<sequence length="106" mass="11558">MDLLHNAWENHLNQPTMSSETQSGPSRPPPSQVQQYEAMIAKLSRELKELKASNLGTKKPGPSSVQKDKGKKPSRSNPISNRRLSGAGSMSHSIPKQSQWATSAPP</sequence>
<gene>
    <name evidence="2" type="ORF">O181_031855</name>
</gene>
<keyword evidence="3" id="KW-1185">Reference proteome</keyword>
<dbReference type="AlphaFoldDB" id="A0A9Q3CZZ2"/>
<dbReference type="EMBL" id="AVOT02011450">
    <property type="protein sequence ID" value="MBW0492140.1"/>
    <property type="molecule type" value="Genomic_DNA"/>
</dbReference>
<comment type="caution">
    <text evidence="2">The sequence shown here is derived from an EMBL/GenBank/DDBJ whole genome shotgun (WGS) entry which is preliminary data.</text>
</comment>
<proteinExistence type="predicted"/>
<reference evidence="2" key="1">
    <citation type="submission" date="2021-03" db="EMBL/GenBank/DDBJ databases">
        <title>Draft genome sequence of rust myrtle Austropuccinia psidii MF-1, a brazilian biotype.</title>
        <authorList>
            <person name="Quecine M.C."/>
            <person name="Pachon D.M.R."/>
            <person name="Bonatelli M.L."/>
            <person name="Correr F.H."/>
            <person name="Franceschini L.M."/>
            <person name="Leite T.F."/>
            <person name="Margarido G.R.A."/>
            <person name="Almeida C.A."/>
            <person name="Ferrarezi J.A."/>
            <person name="Labate C.A."/>
        </authorList>
    </citation>
    <scope>NUCLEOTIDE SEQUENCE</scope>
    <source>
        <strain evidence="2">MF-1</strain>
    </source>
</reference>
<feature type="compositionally biased region" description="Polar residues" evidence="1">
    <location>
        <begin position="11"/>
        <end position="25"/>
    </location>
</feature>
<evidence type="ECO:0000313" key="3">
    <source>
        <dbReference type="Proteomes" id="UP000765509"/>
    </source>
</evidence>
<organism evidence="2 3">
    <name type="scientific">Austropuccinia psidii MF-1</name>
    <dbReference type="NCBI Taxonomy" id="1389203"/>
    <lineage>
        <taxon>Eukaryota</taxon>
        <taxon>Fungi</taxon>
        <taxon>Dikarya</taxon>
        <taxon>Basidiomycota</taxon>
        <taxon>Pucciniomycotina</taxon>
        <taxon>Pucciniomycetes</taxon>
        <taxon>Pucciniales</taxon>
        <taxon>Sphaerophragmiaceae</taxon>
        <taxon>Austropuccinia</taxon>
    </lineage>
</organism>
<evidence type="ECO:0000256" key="1">
    <source>
        <dbReference type="SAM" id="MobiDB-lite"/>
    </source>
</evidence>
<dbReference type="Proteomes" id="UP000765509">
    <property type="component" value="Unassembled WGS sequence"/>
</dbReference>
<accession>A0A9Q3CZZ2</accession>
<evidence type="ECO:0000313" key="2">
    <source>
        <dbReference type="EMBL" id="MBW0492140.1"/>
    </source>
</evidence>
<feature type="compositionally biased region" description="Polar residues" evidence="1">
    <location>
        <begin position="75"/>
        <end position="106"/>
    </location>
</feature>
<feature type="region of interest" description="Disordered" evidence="1">
    <location>
        <begin position="1"/>
        <end position="35"/>
    </location>
</feature>
<name>A0A9Q3CZZ2_9BASI</name>
<feature type="region of interest" description="Disordered" evidence="1">
    <location>
        <begin position="49"/>
        <end position="106"/>
    </location>
</feature>
<protein>
    <submittedName>
        <fullName evidence="2">Uncharacterized protein</fullName>
    </submittedName>
</protein>